<organism evidence="2 3">
    <name type="scientific">Xylaria flabelliformis</name>
    <dbReference type="NCBI Taxonomy" id="2512241"/>
    <lineage>
        <taxon>Eukaryota</taxon>
        <taxon>Fungi</taxon>
        <taxon>Dikarya</taxon>
        <taxon>Ascomycota</taxon>
        <taxon>Pezizomycotina</taxon>
        <taxon>Sordariomycetes</taxon>
        <taxon>Xylariomycetidae</taxon>
        <taxon>Xylariales</taxon>
        <taxon>Xylariaceae</taxon>
        <taxon>Xylaria</taxon>
    </lineage>
</organism>
<keyword evidence="3" id="KW-1185">Reference proteome</keyword>
<proteinExistence type="predicted"/>
<reference evidence="3" key="1">
    <citation type="submission" date="2019-06" db="EMBL/GenBank/DDBJ databases">
        <title>Draft genome sequence of the griseofulvin-producing fungus Xylaria cubensis strain G536.</title>
        <authorList>
            <person name="Mead M.E."/>
            <person name="Raja H.A."/>
            <person name="Steenwyk J.L."/>
            <person name="Knowles S.L."/>
            <person name="Oberlies N.H."/>
            <person name="Rokas A."/>
        </authorList>
    </citation>
    <scope>NUCLEOTIDE SEQUENCE [LARGE SCALE GENOMIC DNA]</scope>
    <source>
        <strain evidence="3">G536</strain>
    </source>
</reference>
<sequence length="83" mass="8876">MKLSQVLLGMTALMSTGIGATPLRPEALARSSSALDGDVLYDKPVAEKREPALDGDVLYDKPVAERRSSTLDGDVLYDKPVAE</sequence>
<feature type="signal peptide" evidence="1">
    <location>
        <begin position="1"/>
        <end position="20"/>
    </location>
</feature>
<dbReference type="AlphaFoldDB" id="A0A553HJB6"/>
<evidence type="ECO:0000313" key="3">
    <source>
        <dbReference type="Proteomes" id="UP000319160"/>
    </source>
</evidence>
<name>A0A553HJB6_9PEZI</name>
<dbReference type="Proteomes" id="UP000319160">
    <property type="component" value="Unassembled WGS sequence"/>
</dbReference>
<accession>A0A553HJB6</accession>
<protein>
    <submittedName>
        <fullName evidence="2">Uncharacterized protein</fullName>
    </submittedName>
</protein>
<keyword evidence="1" id="KW-0732">Signal</keyword>
<evidence type="ECO:0000313" key="2">
    <source>
        <dbReference type="EMBL" id="TRX88046.1"/>
    </source>
</evidence>
<comment type="caution">
    <text evidence="2">The sequence shown here is derived from an EMBL/GenBank/DDBJ whole genome shotgun (WGS) entry which is preliminary data.</text>
</comment>
<evidence type="ECO:0000256" key="1">
    <source>
        <dbReference type="SAM" id="SignalP"/>
    </source>
</evidence>
<feature type="chain" id="PRO_5021865578" evidence="1">
    <location>
        <begin position="21"/>
        <end position="83"/>
    </location>
</feature>
<dbReference type="OrthoDB" id="4660993at2759"/>
<gene>
    <name evidence="2" type="ORF">FHL15_011048</name>
</gene>
<dbReference type="EMBL" id="VFLP01000102">
    <property type="protein sequence ID" value="TRX88046.1"/>
    <property type="molecule type" value="Genomic_DNA"/>
</dbReference>